<protein>
    <submittedName>
        <fullName evidence="1">Uncharacterized protein</fullName>
    </submittedName>
</protein>
<dbReference type="Proteomes" id="UP000242791">
    <property type="component" value="Unassembled WGS sequence"/>
</dbReference>
<dbReference type="VEuPathDB" id="FungiDB:ACJ73_02351"/>
<keyword evidence="2" id="KW-1185">Reference proteome</keyword>
<evidence type="ECO:0000313" key="1">
    <source>
        <dbReference type="EMBL" id="OJD26279.1"/>
    </source>
</evidence>
<sequence length="34" mass="3753">MKDERKHPVFTPTTMGIGLQLCGLATHGRLFSPL</sequence>
<proteinExistence type="predicted"/>
<evidence type="ECO:0000313" key="2">
    <source>
        <dbReference type="Proteomes" id="UP000242791"/>
    </source>
</evidence>
<accession>A0A1J9RCM4</accession>
<dbReference type="EMBL" id="LGTZ01000247">
    <property type="protein sequence ID" value="OJD26279.1"/>
    <property type="molecule type" value="Genomic_DNA"/>
</dbReference>
<name>A0A1J9RCM4_9EURO</name>
<comment type="caution">
    <text evidence="1">The sequence shown here is derived from an EMBL/GenBank/DDBJ whole genome shotgun (WGS) entry which is preliminary data.</text>
</comment>
<gene>
    <name evidence="1" type="ORF">ACJ73_02351</name>
</gene>
<organism evidence="1 2">
    <name type="scientific">Blastomyces percursus</name>
    <dbReference type="NCBI Taxonomy" id="1658174"/>
    <lineage>
        <taxon>Eukaryota</taxon>
        <taxon>Fungi</taxon>
        <taxon>Dikarya</taxon>
        <taxon>Ascomycota</taxon>
        <taxon>Pezizomycotina</taxon>
        <taxon>Eurotiomycetes</taxon>
        <taxon>Eurotiomycetidae</taxon>
        <taxon>Onygenales</taxon>
        <taxon>Ajellomycetaceae</taxon>
        <taxon>Blastomyces</taxon>
    </lineage>
</organism>
<reference evidence="1 2" key="1">
    <citation type="submission" date="2015-08" db="EMBL/GenBank/DDBJ databases">
        <title>Emmonsia species relationships and genome sequence.</title>
        <authorList>
            <person name="Cuomo C.A."/>
            <person name="Schwartz I.S."/>
            <person name="Kenyon C."/>
            <person name="De Hoog G.S."/>
            <person name="Govender N.P."/>
            <person name="Botha A."/>
            <person name="Moreno L."/>
            <person name="De Vries M."/>
            <person name="Munoz J.F."/>
            <person name="Stielow J.B."/>
        </authorList>
    </citation>
    <scope>NUCLEOTIDE SEQUENCE [LARGE SCALE GENOMIC DNA]</scope>
    <source>
        <strain evidence="1 2">EI222</strain>
    </source>
</reference>
<dbReference type="AlphaFoldDB" id="A0A1J9RCM4"/>